<dbReference type="PANTHER" id="PTHR43329">
    <property type="entry name" value="EPOXIDE HYDROLASE"/>
    <property type="match status" value="1"/>
</dbReference>
<gene>
    <name evidence="2" type="ORF">ACFFHM_18405</name>
</gene>
<reference evidence="2 3" key="1">
    <citation type="submission" date="2024-09" db="EMBL/GenBank/DDBJ databases">
        <authorList>
            <person name="Sun Q."/>
            <person name="Mori K."/>
        </authorList>
    </citation>
    <scope>NUCLEOTIDE SEQUENCE [LARGE SCALE GENOMIC DNA]</scope>
    <source>
        <strain evidence="2 3">NCAIM B.02610</strain>
    </source>
</reference>
<dbReference type="RefSeq" id="WP_335963819.1">
    <property type="nucleotide sequence ID" value="NZ_JAXBLX010000064.1"/>
</dbReference>
<organism evidence="2 3">
    <name type="scientific">Halalkalibacter kiskunsagensis</name>
    <dbReference type="NCBI Taxonomy" id="1548599"/>
    <lineage>
        <taxon>Bacteria</taxon>
        <taxon>Bacillati</taxon>
        <taxon>Bacillota</taxon>
        <taxon>Bacilli</taxon>
        <taxon>Bacillales</taxon>
        <taxon>Bacillaceae</taxon>
        <taxon>Halalkalibacter</taxon>
    </lineage>
</organism>
<dbReference type="Proteomes" id="UP001589838">
    <property type="component" value="Unassembled WGS sequence"/>
</dbReference>
<keyword evidence="2" id="KW-0378">Hydrolase</keyword>
<evidence type="ECO:0000313" key="2">
    <source>
        <dbReference type="EMBL" id="MFC0472400.1"/>
    </source>
</evidence>
<dbReference type="SUPFAM" id="SSF53474">
    <property type="entry name" value="alpha/beta-Hydrolases"/>
    <property type="match status" value="1"/>
</dbReference>
<dbReference type="InterPro" id="IPR000073">
    <property type="entry name" value="AB_hydrolase_1"/>
</dbReference>
<dbReference type="EMBL" id="JBHLUX010000075">
    <property type="protein sequence ID" value="MFC0472400.1"/>
    <property type="molecule type" value="Genomic_DNA"/>
</dbReference>
<dbReference type="GO" id="GO:0016787">
    <property type="term" value="F:hydrolase activity"/>
    <property type="evidence" value="ECO:0007669"/>
    <property type="project" value="UniProtKB-KW"/>
</dbReference>
<feature type="domain" description="AB hydrolase-1" evidence="1">
    <location>
        <begin position="42"/>
        <end position="293"/>
    </location>
</feature>
<name>A0ABV6KH68_9BACI</name>
<dbReference type="Gene3D" id="3.40.50.1820">
    <property type="entry name" value="alpha/beta hydrolase"/>
    <property type="match status" value="1"/>
</dbReference>
<evidence type="ECO:0000313" key="3">
    <source>
        <dbReference type="Proteomes" id="UP001589838"/>
    </source>
</evidence>
<sequence>MGLFSKPDDFIISESGISKVEKVFVGGIEQYILIQGESSKKPVLLFLHGGPSMPLPGVSCRGLDYTIITNVKKLVQHYTVVFWDQRGTGKSYNQSISQESMTIAQFIADANELTEYLRKTFKQEKIFLVAHSWGTILGLKLITLYPEKFYSYVGISQIINWSENDKICLKWAKEEANRRKNKRALKELILVGEPPFVESFKQWGVLRKWQARFNSMIYSDRKIKHPGLLSVAKPMFQSKDYTLKDVYNSFHKGFKLIYTIDFINELPDVDFYRTSKEVDIPVTFIHGTKDVHVDGKLVEQYFQMIHAKKGKQLIWMDKSAHIFHPEDTMLIEQYLIEEQSHVLNQ</sequence>
<comment type="caution">
    <text evidence="2">The sequence shown here is derived from an EMBL/GenBank/DDBJ whole genome shotgun (WGS) entry which is preliminary data.</text>
</comment>
<evidence type="ECO:0000259" key="1">
    <source>
        <dbReference type="Pfam" id="PF00561"/>
    </source>
</evidence>
<dbReference type="InterPro" id="IPR029058">
    <property type="entry name" value="AB_hydrolase_fold"/>
</dbReference>
<protein>
    <submittedName>
        <fullName evidence="2">Alpha/beta fold hydrolase</fullName>
    </submittedName>
</protein>
<proteinExistence type="predicted"/>
<dbReference type="Pfam" id="PF00561">
    <property type="entry name" value="Abhydrolase_1"/>
    <property type="match status" value="1"/>
</dbReference>
<accession>A0ABV6KH68</accession>
<keyword evidence="3" id="KW-1185">Reference proteome</keyword>